<dbReference type="EMBL" id="AGEI01000020">
    <property type="protein sequence ID" value="EHR34501.1"/>
    <property type="molecule type" value="Genomic_DNA"/>
</dbReference>
<evidence type="ECO:0000313" key="2">
    <source>
        <dbReference type="Proteomes" id="UP000004191"/>
    </source>
</evidence>
<dbReference type="RefSeq" id="WP_005398183.1">
    <property type="nucleotide sequence ID" value="NZ_JH601088.1"/>
</dbReference>
<dbReference type="OrthoDB" id="1952884at2"/>
<organism evidence="1 2">
    <name type="scientific">Helcococcus kunzii ATCC 51366</name>
    <dbReference type="NCBI Taxonomy" id="883114"/>
    <lineage>
        <taxon>Bacteria</taxon>
        <taxon>Bacillati</taxon>
        <taxon>Bacillota</taxon>
        <taxon>Tissierellia</taxon>
        <taxon>Tissierellales</taxon>
        <taxon>Peptoniphilaceae</taxon>
        <taxon>Helcococcus</taxon>
    </lineage>
</organism>
<comment type="caution">
    <text evidence="1">The sequence shown here is derived from an EMBL/GenBank/DDBJ whole genome shotgun (WGS) entry which is preliminary data.</text>
</comment>
<reference evidence="1 2" key="1">
    <citation type="submission" date="2012-01" db="EMBL/GenBank/DDBJ databases">
        <title>The Genome Sequence of Helcococcus kunzii ATCC 51366.</title>
        <authorList>
            <consortium name="The Broad Institute Genome Sequencing Platform"/>
            <person name="Earl A."/>
            <person name="Ward D."/>
            <person name="Feldgarden M."/>
            <person name="Gevers D."/>
            <person name="Huys G."/>
            <person name="Young S.K."/>
            <person name="Zeng Q."/>
            <person name="Gargeya S."/>
            <person name="Fitzgerald M."/>
            <person name="Haas B."/>
            <person name="Abouelleil A."/>
            <person name="Alvarado L."/>
            <person name="Arachchi H.M."/>
            <person name="Berlin A."/>
            <person name="Chapman S.B."/>
            <person name="Gearin G."/>
            <person name="Goldberg J."/>
            <person name="Griggs A."/>
            <person name="Gujja S."/>
            <person name="Hansen M."/>
            <person name="Heiman D."/>
            <person name="Howarth C."/>
            <person name="Larimer J."/>
            <person name="Lui A."/>
            <person name="MacDonald P.J.P."/>
            <person name="McCowen C."/>
            <person name="Montmayeur A."/>
            <person name="Murphy C."/>
            <person name="Neiman D."/>
            <person name="Pearson M."/>
            <person name="Priest M."/>
            <person name="Roberts A."/>
            <person name="Saif S."/>
            <person name="Shea T."/>
            <person name="Sisk P."/>
            <person name="Stolte C."/>
            <person name="Sykes S."/>
            <person name="Wortman J."/>
            <person name="Nusbaum C."/>
            <person name="Birren B."/>
        </authorList>
    </citation>
    <scope>NUCLEOTIDE SEQUENCE [LARGE SCALE GENOMIC DNA]</scope>
    <source>
        <strain evidence="1 2">ATCC 51366</strain>
    </source>
</reference>
<dbReference type="STRING" id="883114.HMPREF9709_00808"/>
<dbReference type="Proteomes" id="UP000004191">
    <property type="component" value="Unassembled WGS sequence"/>
</dbReference>
<dbReference type="AlphaFoldDB" id="H3NN97"/>
<dbReference type="HOGENOM" id="CLU_1141744_0_0_9"/>
<sequence length="237" mass="28181">MQENNLDFEQSLEYQFLYNDDPDSIFLLLSWLENKHVGDNLVPKYSVTKALLTGLRRSIRGRKDKKSIVDAISKLISDDLNRLELAFTIKAYRNAYYSVDLIDKLERLAIKLYTPQELSNMKYLFQDSQNPKVLKFKEDVKKELLKNKVIFNNEYHINNFLDNNIKKKFFRVNFYMDKQVVVDYQNTDILTLEGKNLTINELQHIYSKAKFYINRAMGEAYFNQFWCSLNDSVLSRY</sequence>
<gene>
    <name evidence="1" type="ORF">HMPREF9709_00808</name>
</gene>
<dbReference type="GeneID" id="96998806"/>
<evidence type="ECO:0000313" key="1">
    <source>
        <dbReference type="EMBL" id="EHR34501.1"/>
    </source>
</evidence>
<protein>
    <submittedName>
        <fullName evidence="1">Uncharacterized protein</fullName>
    </submittedName>
</protein>
<dbReference type="eggNOG" id="ENOG50330N6">
    <property type="taxonomic scope" value="Bacteria"/>
</dbReference>
<accession>H3NN97</accession>
<name>H3NN97_9FIRM</name>
<proteinExistence type="predicted"/>
<keyword evidence="2" id="KW-1185">Reference proteome</keyword>